<gene>
    <name evidence="3" type="ORF">Adt_34577</name>
</gene>
<feature type="domain" description="UVR" evidence="1">
    <location>
        <begin position="94"/>
        <end position="123"/>
    </location>
</feature>
<proteinExistence type="predicted"/>
<dbReference type="Pfam" id="PF13474">
    <property type="entry name" value="SnoaL_3"/>
    <property type="match status" value="1"/>
</dbReference>
<organism evidence="3 4">
    <name type="scientific">Abeliophyllum distichum</name>
    <dbReference type="NCBI Taxonomy" id="126358"/>
    <lineage>
        <taxon>Eukaryota</taxon>
        <taxon>Viridiplantae</taxon>
        <taxon>Streptophyta</taxon>
        <taxon>Embryophyta</taxon>
        <taxon>Tracheophyta</taxon>
        <taxon>Spermatophyta</taxon>
        <taxon>Magnoliopsida</taxon>
        <taxon>eudicotyledons</taxon>
        <taxon>Gunneridae</taxon>
        <taxon>Pentapetalae</taxon>
        <taxon>asterids</taxon>
        <taxon>lamiids</taxon>
        <taxon>Lamiales</taxon>
        <taxon>Oleaceae</taxon>
        <taxon>Forsythieae</taxon>
        <taxon>Abeliophyllum</taxon>
    </lineage>
</organism>
<reference evidence="4" key="1">
    <citation type="submission" date="2024-07" db="EMBL/GenBank/DDBJ databases">
        <title>Two chromosome-level genome assemblies of Korean endemic species Abeliophyllum distichum and Forsythia ovata (Oleaceae).</title>
        <authorList>
            <person name="Jang H."/>
        </authorList>
    </citation>
    <scope>NUCLEOTIDE SEQUENCE [LARGE SCALE GENOMIC DNA]</scope>
</reference>
<evidence type="ECO:0000313" key="4">
    <source>
        <dbReference type="Proteomes" id="UP001604336"/>
    </source>
</evidence>
<dbReference type="AlphaFoldDB" id="A0ABD1QZI5"/>
<evidence type="ECO:0000313" key="3">
    <source>
        <dbReference type="EMBL" id="KAL2481611.1"/>
    </source>
</evidence>
<accession>A0ABD1QZI5</accession>
<dbReference type="Pfam" id="PF02151">
    <property type="entry name" value="UVR"/>
    <property type="match status" value="1"/>
</dbReference>
<dbReference type="EMBL" id="JBFOLK010000010">
    <property type="protein sequence ID" value="KAL2481611.1"/>
    <property type="molecule type" value="Genomic_DNA"/>
</dbReference>
<dbReference type="SUPFAM" id="SSF54427">
    <property type="entry name" value="NTF2-like"/>
    <property type="match status" value="1"/>
</dbReference>
<evidence type="ECO:0000259" key="1">
    <source>
        <dbReference type="Pfam" id="PF02151"/>
    </source>
</evidence>
<dbReference type="Gene3D" id="3.10.450.50">
    <property type="match status" value="1"/>
</dbReference>
<dbReference type="InterPro" id="IPR001943">
    <property type="entry name" value="UVR_dom"/>
</dbReference>
<protein>
    <submittedName>
        <fullName evidence="3">Nuclear transport factor 2 (NTF2) family protein</fullName>
    </submittedName>
</protein>
<evidence type="ECO:0000259" key="2">
    <source>
        <dbReference type="Pfam" id="PF13474"/>
    </source>
</evidence>
<comment type="caution">
    <text evidence="3">The sequence shown here is derived from an EMBL/GenBank/DDBJ whole genome shotgun (WGS) entry which is preliminary data.</text>
</comment>
<name>A0ABD1QZI5_9LAMI</name>
<dbReference type="PANTHER" id="PTHR34957:SF1">
    <property type="entry name" value="NUCLEAR TRANSPORT FACTOR 2 (NTF2) FAMILY PROTEIN"/>
    <property type="match status" value="1"/>
</dbReference>
<dbReference type="InterPro" id="IPR037401">
    <property type="entry name" value="SnoaL-like"/>
</dbReference>
<feature type="domain" description="SnoaL-like" evidence="2">
    <location>
        <begin position="130"/>
        <end position="246"/>
    </location>
</feature>
<dbReference type="PANTHER" id="PTHR34957">
    <property type="entry name" value="NUCLEAR TRANSPORT FACTOR 2 (NTF2) FAMILY PROTEIN"/>
    <property type="match status" value="1"/>
</dbReference>
<dbReference type="InterPro" id="IPR032710">
    <property type="entry name" value="NTF2-like_dom_sf"/>
</dbReference>
<dbReference type="Proteomes" id="UP001604336">
    <property type="component" value="Unassembled WGS sequence"/>
</dbReference>
<sequence>MFDTSICGILPRSCFDGTGMLHYLNSHPHNRCKLVFSGSFGAGSCLSGFHGHNSQHTTLTPFRFQSCSLRSRRVKADNSDGTLSGECVLLTEQTLERELQIAIEEENYAQAAKIRDSLKTLQEDSKASVLGANARFYNSFRNGDLVAMEALWSKGEHVCVVHPGVSGISGNDLVMGSWEFVWADYDFPLDIEIKDVQVHVRGDVGYVTCIEMVKKKGNNWGRHFATNVFERIDGQWFMCIHHASYVDL</sequence>
<keyword evidence="4" id="KW-1185">Reference proteome</keyword>